<keyword evidence="1" id="KW-0175">Coiled coil</keyword>
<dbReference type="KEGG" id="pbar:105431614"/>
<protein>
    <submittedName>
        <fullName evidence="3">Uncharacterized protein LOC105431614</fullName>
    </submittedName>
</protein>
<dbReference type="OrthoDB" id="7555166at2759"/>
<evidence type="ECO:0000256" key="1">
    <source>
        <dbReference type="SAM" id="Coils"/>
    </source>
</evidence>
<dbReference type="Proteomes" id="UP000504615">
    <property type="component" value="Unplaced"/>
</dbReference>
<accession>A0A6I9WQ79</accession>
<name>A0A6I9WQ79_9HYME</name>
<dbReference type="RefSeq" id="XP_011644195.1">
    <property type="nucleotide sequence ID" value="XM_011645893.2"/>
</dbReference>
<keyword evidence="2" id="KW-1185">Reference proteome</keyword>
<gene>
    <name evidence="3" type="primary">LOC105431614</name>
</gene>
<evidence type="ECO:0000313" key="3">
    <source>
        <dbReference type="RefSeq" id="XP_011644195.1"/>
    </source>
</evidence>
<proteinExistence type="predicted"/>
<dbReference type="GeneID" id="105431614"/>
<evidence type="ECO:0000313" key="2">
    <source>
        <dbReference type="Proteomes" id="UP000504615"/>
    </source>
</evidence>
<reference evidence="3" key="1">
    <citation type="submission" date="2025-08" db="UniProtKB">
        <authorList>
            <consortium name="RefSeq"/>
        </authorList>
    </citation>
    <scope>IDENTIFICATION</scope>
</reference>
<dbReference type="AlphaFoldDB" id="A0A6I9WQ79"/>
<organism evidence="2 3">
    <name type="scientific">Pogonomyrmex barbatus</name>
    <name type="common">red harvester ant</name>
    <dbReference type="NCBI Taxonomy" id="144034"/>
    <lineage>
        <taxon>Eukaryota</taxon>
        <taxon>Metazoa</taxon>
        <taxon>Ecdysozoa</taxon>
        <taxon>Arthropoda</taxon>
        <taxon>Hexapoda</taxon>
        <taxon>Insecta</taxon>
        <taxon>Pterygota</taxon>
        <taxon>Neoptera</taxon>
        <taxon>Endopterygota</taxon>
        <taxon>Hymenoptera</taxon>
        <taxon>Apocrita</taxon>
        <taxon>Aculeata</taxon>
        <taxon>Formicoidea</taxon>
        <taxon>Formicidae</taxon>
        <taxon>Myrmicinae</taxon>
        <taxon>Pogonomyrmex</taxon>
    </lineage>
</organism>
<sequence length="275" mass="32011">MNREEDARKDDTRQLTMLLFEAWNFGQCDIVMEEGQTARTIPWIKNCDEDARDRKDGTRQMPILLFEAHRGLEQHEEVGRTTSRYRVSGNFLRSSSSFASQLFVTSPIAKRTTPVPPNAPIKLRKPFSKARLKPKKLRFVDKEKDEAKDENCSQKRTNYSIKIFKQKAEFSEQQSESRYKFDRDSLSAVLHNMRLELDKKENETNERECNEKRTRNKRSVVKKCVKNNNSVLRSSTLNYSSKDKTIAICFISEIPRTEKIEEGLIQNKYNAGSSV</sequence>
<feature type="coiled-coil region" evidence="1">
    <location>
        <begin position="183"/>
        <end position="210"/>
    </location>
</feature>